<dbReference type="InterPro" id="IPR050277">
    <property type="entry name" value="Sodium:Solute_Symporter"/>
</dbReference>
<evidence type="ECO:0000256" key="2">
    <source>
        <dbReference type="ARBA" id="ARBA00006434"/>
    </source>
</evidence>
<feature type="transmembrane region" description="Helical" evidence="10">
    <location>
        <begin position="402"/>
        <end position="422"/>
    </location>
</feature>
<evidence type="ECO:0000256" key="1">
    <source>
        <dbReference type="ARBA" id="ARBA00004651"/>
    </source>
</evidence>
<sequence>MRPDVLLTVSPTNSDTRGFVLVVFLGFIVAILFMGVFIGPEDNDVDGFYTAGRRGGALGGALAIAGALVSADMVVAVGGFVAFSGYDGLFVALCSVMSLLVLLLLTARLRGRLRYTLGDLLVERAPGPAVRLAGAVVTLCAVLPLLILTLVGGGVSIARFLGLSGTGAEQTVIVLFGSLIVLATIFGGMRGTRILQIVKTVVLFMGLGTLVFLVFWRLDGDVGTLFGSAAVSNGQPGAIFRTGLGLSNSDGSLSRLDFAGLVLTTVLGAALMPHVTMHLKTVSDGGRAQSMVRRSIFVVAVFAVFVGVLGLGASALVGNETIIATDPSGNATVDLLIVELVRGLSSSTGGALLIVLVACGTFVTTLAVVAGITLAAATTISHDLYAKLLGGGRVNQAHEVSATRWASAGVGALGIMLAVAAVEVNLRWLANIAFSIAASCILPAVLHVLYWRRCTRAGLLSMLYGGLFCTLVLQFFSPVFSGERAALFPHQDFSWFPLHTASLISVPIAFLLGSIGNAVGTRRRTTADHGLRPRAHHGT</sequence>
<evidence type="ECO:0000256" key="6">
    <source>
        <dbReference type="ARBA" id="ARBA00022847"/>
    </source>
</evidence>
<dbReference type="Pfam" id="PF00474">
    <property type="entry name" value="SSF"/>
    <property type="match status" value="1"/>
</dbReference>
<keyword evidence="8 10" id="KW-0472">Membrane</keyword>
<dbReference type="GO" id="GO:0006847">
    <property type="term" value="P:plasma membrane acetate transport"/>
    <property type="evidence" value="ECO:0007669"/>
    <property type="project" value="TreeGrafter"/>
</dbReference>
<protein>
    <recommendedName>
        <fullName evidence="13">Cation acetate symporter</fullName>
    </recommendedName>
</protein>
<dbReference type="OrthoDB" id="9764416at2"/>
<keyword evidence="4" id="KW-1003">Cell membrane</keyword>
<dbReference type="PANTHER" id="PTHR48086">
    <property type="entry name" value="SODIUM/PROLINE SYMPORTER-RELATED"/>
    <property type="match status" value="1"/>
</dbReference>
<dbReference type="GO" id="GO:0005886">
    <property type="term" value="C:plasma membrane"/>
    <property type="evidence" value="ECO:0007669"/>
    <property type="project" value="UniProtKB-SubCell"/>
</dbReference>
<keyword evidence="5 10" id="KW-0812">Transmembrane</keyword>
<accession>A0A0J7Z814</accession>
<feature type="transmembrane region" description="Helical" evidence="10">
    <location>
        <begin position="258"/>
        <end position="275"/>
    </location>
</feature>
<keyword evidence="6" id="KW-0769">Symport</keyword>
<dbReference type="Gene3D" id="1.20.1730.10">
    <property type="entry name" value="Sodium/glucose cotransporter"/>
    <property type="match status" value="1"/>
</dbReference>
<proteinExistence type="inferred from homology"/>
<dbReference type="InterPro" id="IPR001734">
    <property type="entry name" value="Na/solute_symporter"/>
</dbReference>
<comment type="caution">
    <text evidence="11">The sequence shown here is derived from an EMBL/GenBank/DDBJ whole genome shotgun (WGS) entry which is preliminary data.</text>
</comment>
<feature type="transmembrane region" description="Helical" evidence="10">
    <location>
        <begin position="296"/>
        <end position="317"/>
    </location>
</feature>
<evidence type="ECO:0000256" key="10">
    <source>
        <dbReference type="SAM" id="Phobius"/>
    </source>
</evidence>
<evidence type="ECO:0000256" key="5">
    <source>
        <dbReference type="ARBA" id="ARBA00022692"/>
    </source>
</evidence>
<feature type="transmembrane region" description="Helical" evidence="10">
    <location>
        <begin position="457"/>
        <end position="476"/>
    </location>
</feature>
<dbReference type="PANTHER" id="PTHR48086:SF6">
    <property type="entry name" value="CATION_ACETATE SYMPORTER ACTP"/>
    <property type="match status" value="1"/>
</dbReference>
<evidence type="ECO:0008006" key="13">
    <source>
        <dbReference type="Google" id="ProtNLM"/>
    </source>
</evidence>
<evidence type="ECO:0000256" key="9">
    <source>
        <dbReference type="RuleBase" id="RU362091"/>
    </source>
</evidence>
<feature type="transmembrane region" description="Helical" evidence="10">
    <location>
        <begin position="496"/>
        <end position="515"/>
    </location>
</feature>
<feature type="transmembrane region" description="Helical" evidence="10">
    <location>
        <begin position="428"/>
        <end position="450"/>
    </location>
</feature>
<comment type="subcellular location">
    <subcellularLocation>
        <location evidence="1">Cell membrane</location>
        <topology evidence="1">Multi-pass membrane protein</topology>
    </subcellularLocation>
</comment>
<evidence type="ECO:0000256" key="3">
    <source>
        <dbReference type="ARBA" id="ARBA00022448"/>
    </source>
</evidence>
<comment type="similarity">
    <text evidence="2 9">Belongs to the sodium:solute symporter (SSF) (TC 2.A.21) family.</text>
</comment>
<feature type="transmembrane region" description="Helical" evidence="10">
    <location>
        <begin position="201"/>
        <end position="218"/>
    </location>
</feature>
<name>A0A0J7Z814_STRVR</name>
<dbReference type="AlphaFoldDB" id="A0A0J7Z814"/>
<feature type="transmembrane region" description="Helical" evidence="10">
    <location>
        <begin position="20"/>
        <end position="39"/>
    </location>
</feature>
<dbReference type="Proteomes" id="UP000037432">
    <property type="component" value="Unassembled WGS sequence"/>
</dbReference>
<dbReference type="EMBL" id="LFNT01000037">
    <property type="protein sequence ID" value="KMS71328.1"/>
    <property type="molecule type" value="Genomic_DNA"/>
</dbReference>
<keyword evidence="7 10" id="KW-1133">Transmembrane helix</keyword>
<dbReference type="RefSeq" id="WP_048584063.1">
    <property type="nucleotide sequence ID" value="NZ_LFNT01000037.1"/>
</dbReference>
<reference evidence="11 12" key="1">
    <citation type="submission" date="2015-06" db="EMBL/GenBank/DDBJ databases">
        <authorList>
            <person name="Ju K.-S."/>
            <person name="Doroghazi J.R."/>
            <person name="Metcalf W.W."/>
        </authorList>
    </citation>
    <scope>NUCLEOTIDE SEQUENCE [LARGE SCALE GENOMIC DNA]</scope>
    <source>
        <strain evidence="11 12">NRRL 3414</strain>
    </source>
</reference>
<dbReference type="PATRIC" id="fig|1938.3.peg.6227"/>
<feature type="transmembrane region" description="Helical" evidence="10">
    <location>
        <begin position="60"/>
        <end position="83"/>
    </location>
</feature>
<evidence type="ECO:0000256" key="4">
    <source>
        <dbReference type="ARBA" id="ARBA00022475"/>
    </source>
</evidence>
<gene>
    <name evidence="11" type="ORF">ACM01_27455</name>
</gene>
<evidence type="ECO:0000256" key="8">
    <source>
        <dbReference type="ARBA" id="ARBA00023136"/>
    </source>
</evidence>
<keyword evidence="3" id="KW-0813">Transport</keyword>
<dbReference type="InterPro" id="IPR038377">
    <property type="entry name" value="Na/Glc_symporter_sf"/>
</dbReference>
<organism evidence="11 12">
    <name type="scientific">Streptomyces viridochromogenes</name>
    <dbReference type="NCBI Taxonomy" id="1938"/>
    <lineage>
        <taxon>Bacteria</taxon>
        <taxon>Bacillati</taxon>
        <taxon>Actinomycetota</taxon>
        <taxon>Actinomycetes</taxon>
        <taxon>Kitasatosporales</taxon>
        <taxon>Streptomycetaceae</taxon>
        <taxon>Streptomyces</taxon>
    </lineage>
</organism>
<evidence type="ECO:0000313" key="11">
    <source>
        <dbReference type="EMBL" id="KMS71328.1"/>
    </source>
</evidence>
<feature type="transmembrane region" description="Helical" evidence="10">
    <location>
        <begin position="351"/>
        <end position="381"/>
    </location>
</feature>
<evidence type="ECO:0000256" key="7">
    <source>
        <dbReference type="ARBA" id="ARBA00022989"/>
    </source>
</evidence>
<feature type="transmembrane region" description="Helical" evidence="10">
    <location>
        <begin position="171"/>
        <end position="189"/>
    </location>
</feature>
<evidence type="ECO:0000313" key="12">
    <source>
        <dbReference type="Proteomes" id="UP000037432"/>
    </source>
</evidence>
<dbReference type="PROSITE" id="PS50283">
    <property type="entry name" value="NA_SOLUT_SYMP_3"/>
    <property type="match status" value="1"/>
</dbReference>
<feature type="transmembrane region" description="Helical" evidence="10">
    <location>
        <begin position="89"/>
        <end position="109"/>
    </location>
</feature>
<dbReference type="GO" id="GO:0015293">
    <property type="term" value="F:symporter activity"/>
    <property type="evidence" value="ECO:0007669"/>
    <property type="project" value="UniProtKB-KW"/>
</dbReference>
<dbReference type="GO" id="GO:0015123">
    <property type="term" value="F:acetate transmembrane transporter activity"/>
    <property type="evidence" value="ECO:0007669"/>
    <property type="project" value="TreeGrafter"/>
</dbReference>
<feature type="transmembrane region" description="Helical" evidence="10">
    <location>
        <begin position="130"/>
        <end position="151"/>
    </location>
</feature>